<gene>
    <name evidence="3" type="ORF">FUA24_23105</name>
</gene>
<evidence type="ECO:0000313" key="4">
    <source>
        <dbReference type="Proteomes" id="UP000323930"/>
    </source>
</evidence>
<organism evidence="3 4">
    <name type="scientific">Seonamhaeicola marinus</name>
    <dbReference type="NCBI Taxonomy" id="1912246"/>
    <lineage>
        <taxon>Bacteria</taxon>
        <taxon>Pseudomonadati</taxon>
        <taxon>Bacteroidota</taxon>
        <taxon>Flavobacteriia</taxon>
        <taxon>Flavobacteriales</taxon>
        <taxon>Flavobacteriaceae</taxon>
    </lineage>
</organism>
<dbReference type="PANTHER" id="PTHR44520:SF2">
    <property type="entry name" value="RESPONSE REGULATOR RCP1"/>
    <property type="match status" value="1"/>
</dbReference>
<dbReference type="Gene3D" id="3.40.50.2300">
    <property type="match status" value="1"/>
</dbReference>
<dbReference type="OrthoDB" id="673128at2"/>
<dbReference type="SMART" id="SM00448">
    <property type="entry name" value="REC"/>
    <property type="match status" value="1"/>
</dbReference>
<proteinExistence type="predicted"/>
<protein>
    <submittedName>
        <fullName evidence="3">Response regulator</fullName>
    </submittedName>
</protein>
<dbReference type="RefSeq" id="WP_148545640.1">
    <property type="nucleotide sequence ID" value="NZ_VSDQ01000729.1"/>
</dbReference>
<evidence type="ECO:0000313" key="3">
    <source>
        <dbReference type="EMBL" id="TYA70174.1"/>
    </source>
</evidence>
<reference evidence="3 4" key="1">
    <citation type="submission" date="2019-08" db="EMBL/GenBank/DDBJ databases">
        <title>Seonamhaeicola sediminis sp. nov., isolated from marine sediment.</title>
        <authorList>
            <person name="Cao W.R."/>
        </authorList>
    </citation>
    <scope>NUCLEOTIDE SEQUENCE [LARGE SCALE GENOMIC DNA]</scope>
    <source>
        <strain evidence="3 4">B011</strain>
    </source>
</reference>
<dbReference type="GO" id="GO:0000160">
    <property type="term" value="P:phosphorelay signal transduction system"/>
    <property type="evidence" value="ECO:0007669"/>
    <property type="project" value="InterPro"/>
</dbReference>
<evidence type="ECO:0000259" key="2">
    <source>
        <dbReference type="PROSITE" id="PS50110"/>
    </source>
</evidence>
<dbReference type="InterPro" id="IPR052893">
    <property type="entry name" value="TCS_response_regulator"/>
</dbReference>
<dbReference type="SUPFAM" id="SSF52172">
    <property type="entry name" value="CheY-like"/>
    <property type="match status" value="1"/>
</dbReference>
<dbReference type="AlphaFoldDB" id="A0A5D0HFK1"/>
<name>A0A5D0HFK1_9FLAO</name>
<dbReference type="Proteomes" id="UP000323930">
    <property type="component" value="Unassembled WGS sequence"/>
</dbReference>
<dbReference type="PANTHER" id="PTHR44520">
    <property type="entry name" value="RESPONSE REGULATOR RCP1-RELATED"/>
    <property type="match status" value="1"/>
</dbReference>
<sequence>MQANPTRQLACIIDDDLIYTNLIKKIIEKNNLCNEFLIFNNGKQSIDYLESSLVNSEEHIPEIIFLDLNMPIMDGWEFLERFNKIKSKIKKKICLYVVSSSINPVDIKRAKSSPTVQDYISKPLNLNKLENILKKCG</sequence>
<dbReference type="InterPro" id="IPR011006">
    <property type="entry name" value="CheY-like_superfamily"/>
</dbReference>
<comment type="caution">
    <text evidence="3">The sequence shown here is derived from an EMBL/GenBank/DDBJ whole genome shotgun (WGS) entry which is preliminary data.</text>
</comment>
<feature type="modified residue" description="4-aspartylphosphate" evidence="1">
    <location>
        <position position="67"/>
    </location>
</feature>
<dbReference type="PROSITE" id="PS50110">
    <property type="entry name" value="RESPONSE_REGULATORY"/>
    <property type="match status" value="1"/>
</dbReference>
<keyword evidence="1" id="KW-0597">Phosphoprotein</keyword>
<evidence type="ECO:0000256" key="1">
    <source>
        <dbReference type="PROSITE-ProRule" id="PRU00169"/>
    </source>
</evidence>
<keyword evidence="4" id="KW-1185">Reference proteome</keyword>
<accession>A0A5D0HFK1</accession>
<dbReference type="EMBL" id="VSDQ01000729">
    <property type="protein sequence ID" value="TYA70174.1"/>
    <property type="molecule type" value="Genomic_DNA"/>
</dbReference>
<feature type="domain" description="Response regulatory" evidence="2">
    <location>
        <begin position="9"/>
        <end position="137"/>
    </location>
</feature>
<dbReference type="Pfam" id="PF00072">
    <property type="entry name" value="Response_reg"/>
    <property type="match status" value="1"/>
</dbReference>
<dbReference type="InterPro" id="IPR001789">
    <property type="entry name" value="Sig_transdc_resp-reg_receiver"/>
</dbReference>